<dbReference type="EMBL" id="JAGMWT010000002">
    <property type="protein sequence ID" value="KAH7136119.1"/>
    <property type="molecule type" value="Genomic_DNA"/>
</dbReference>
<accession>A0A9P9EBA2</accession>
<keyword evidence="3" id="KW-0479">Metal-binding</keyword>
<dbReference type="InterPro" id="IPR012962">
    <property type="entry name" value="Pept_M54_archaemetzincn"/>
</dbReference>
<dbReference type="InterPro" id="IPR024079">
    <property type="entry name" value="MetalloPept_cat_dom_sf"/>
</dbReference>
<sequence>MSKGRSCAHNVIQLDPSPFAEVAGYERPNARKRLASMTITGSVPPDSNNKAIERGAEEIAKDFPAPLVLPWDDLNHNPECPEQNFKSWAGMKERNRVGEGERRTIYVGEILGNRGNELDKDKIMEKKASDSEGTLKRPETDEIIEYLRAFYHGMEVKELDDDVQLSGLGSAKPTAKKTRETRGTGARQHLTLSYKRTTQRVRVRPSPDGKFATQLNLDDILDLAIAILPTDAYALVFLTHHDLYEDEDDDFCCGRAYGGSRVCVVQTARYNPMLDMSKEKKTKVKKEIEEHTWPLSHCASFVNALCAEEDVFPTSALTRASLSPSNSGIRAAIDAVAVGAKSCTILDSERLEAVWFSRVAKTVSHEVGHCWGMAHCVFFACVMQGTAGVEEDERQPPYLCCGCEGKVAWGVVGELGWEEVNNRVDGGEGKGKRKRGGLGNGEVTELRRELYLRERYEILRKYCEKWDGYGVGMWDGYAAWLGVRLGKLACGES</sequence>
<evidence type="ECO:0000256" key="1">
    <source>
        <dbReference type="ARBA" id="ARBA00001947"/>
    </source>
</evidence>
<dbReference type="OrthoDB" id="2365600at2759"/>
<dbReference type="PANTHER" id="PTHR15910:SF1">
    <property type="entry name" value="ARCHAEMETZINCIN-2"/>
    <property type="match status" value="1"/>
</dbReference>
<dbReference type="Pfam" id="PF07998">
    <property type="entry name" value="Peptidase_M54"/>
    <property type="match status" value="1"/>
</dbReference>
<keyword evidence="6" id="KW-0482">Metalloprotease</keyword>
<evidence type="ECO:0000256" key="4">
    <source>
        <dbReference type="ARBA" id="ARBA00022801"/>
    </source>
</evidence>
<evidence type="ECO:0000313" key="9">
    <source>
        <dbReference type="Proteomes" id="UP000700596"/>
    </source>
</evidence>
<evidence type="ECO:0000256" key="6">
    <source>
        <dbReference type="ARBA" id="ARBA00023049"/>
    </source>
</evidence>
<evidence type="ECO:0000256" key="3">
    <source>
        <dbReference type="ARBA" id="ARBA00022723"/>
    </source>
</evidence>
<dbReference type="CDD" id="cd11375">
    <property type="entry name" value="Peptidase_M54"/>
    <property type="match status" value="1"/>
</dbReference>
<dbReference type="Gene3D" id="3.40.390.10">
    <property type="entry name" value="Collagenase (Catalytic Domain)"/>
    <property type="match status" value="1"/>
</dbReference>
<keyword evidence="5" id="KW-0862">Zinc</keyword>
<dbReference type="Proteomes" id="UP000700596">
    <property type="component" value="Unassembled WGS sequence"/>
</dbReference>
<dbReference type="GO" id="GO:0046872">
    <property type="term" value="F:metal ion binding"/>
    <property type="evidence" value="ECO:0007669"/>
    <property type="project" value="UniProtKB-KW"/>
</dbReference>
<keyword evidence="2" id="KW-0645">Protease</keyword>
<proteinExistence type="predicted"/>
<keyword evidence="4" id="KW-0378">Hydrolase</keyword>
<evidence type="ECO:0000256" key="7">
    <source>
        <dbReference type="SAM" id="MobiDB-lite"/>
    </source>
</evidence>
<dbReference type="PANTHER" id="PTHR15910">
    <property type="entry name" value="ARCHAEMETZINCIN"/>
    <property type="match status" value="1"/>
</dbReference>
<comment type="caution">
    <text evidence="8">The sequence shown here is derived from an EMBL/GenBank/DDBJ whole genome shotgun (WGS) entry which is preliminary data.</text>
</comment>
<reference evidence="8" key="1">
    <citation type="journal article" date="2021" name="Nat. Commun.">
        <title>Genetic determinants of endophytism in the Arabidopsis root mycobiome.</title>
        <authorList>
            <person name="Mesny F."/>
            <person name="Miyauchi S."/>
            <person name="Thiergart T."/>
            <person name="Pickel B."/>
            <person name="Atanasova L."/>
            <person name="Karlsson M."/>
            <person name="Huettel B."/>
            <person name="Barry K.W."/>
            <person name="Haridas S."/>
            <person name="Chen C."/>
            <person name="Bauer D."/>
            <person name="Andreopoulos W."/>
            <person name="Pangilinan J."/>
            <person name="LaButti K."/>
            <person name="Riley R."/>
            <person name="Lipzen A."/>
            <person name="Clum A."/>
            <person name="Drula E."/>
            <person name="Henrissat B."/>
            <person name="Kohler A."/>
            <person name="Grigoriev I.V."/>
            <person name="Martin F.M."/>
            <person name="Hacquard S."/>
        </authorList>
    </citation>
    <scope>NUCLEOTIDE SEQUENCE</scope>
    <source>
        <strain evidence="8">MPI-CAGE-CH-0243</strain>
    </source>
</reference>
<keyword evidence="9" id="KW-1185">Reference proteome</keyword>
<evidence type="ECO:0000256" key="2">
    <source>
        <dbReference type="ARBA" id="ARBA00022670"/>
    </source>
</evidence>
<protein>
    <submittedName>
        <fullName evidence="8">Uncharacterized protein</fullName>
    </submittedName>
</protein>
<gene>
    <name evidence="8" type="ORF">B0J11DRAFT_597456</name>
</gene>
<evidence type="ECO:0000313" key="8">
    <source>
        <dbReference type="EMBL" id="KAH7136119.1"/>
    </source>
</evidence>
<dbReference type="SUPFAM" id="SSF55486">
    <property type="entry name" value="Metalloproteases ('zincins'), catalytic domain"/>
    <property type="match status" value="1"/>
</dbReference>
<dbReference type="GO" id="GO:0008237">
    <property type="term" value="F:metallopeptidase activity"/>
    <property type="evidence" value="ECO:0007669"/>
    <property type="project" value="UniProtKB-KW"/>
</dbReference>
<feature type="region of interest" description="Disordered" evidence="7">
    <location>
        <begin position="168"/>
        <end position="187"/>
    </location>
</feature>
<evidence type="ECO:0000256" key="5">
    <source>
        <dbReference type="ARBA" id="ARBA00022833"/>
    </source>
</evidence>
<dbReference type="GO" id="GO:0006508">
    <property type="term" value="P:proteolysis"/>
    <property type="evidence" value="ECO:0007669"/>
    <property type="project" value="UniProtKB-KW"/>
</dbReference>
<dbReference type="AlphaFoldDB" id="A0A9P9EBA2"/>
<comment type="cofactor">
    <cofactor evidence="1">
        <name>Zn(2+)</name>
        <dbReference type="ChEBI" id="CHEBI:29105"/>
    </cofactor>
</comment>
<organism evidence="8 9">
    <name type="scientific">Dendryphion nanum</name>
    <dbReference type="NCBI Taxonomy" id="256645"/>
    <lineage>
        <taxon>Eukaryota</taxon>
        <taxon>Fungi</taxon>
        <taxon>Dikarya</taxon>
        <taxon>Ascomycota</taxon>
        <taxon>Pezizomycotina</taxon>
        <taxon>Dothideomycetes</taxon>
        <taxon>Pleosporomycetidae</taxon>
        <taxon>Pleosporales</taxon>
        <taxon>Torulaceae</taxon>
        <taxon>Dendryphion</taxon>
    </lineage>
</organism>
<name>A0A9P9EBA2_9PLEO</name>